<dbReference type="Proteomes" id="UP001056778">
    <property type="component" value="Chromosome 7"/>
</dbReference>
<reference evidence="1" key="1">
    <citation type="submission" date="2022-04" db="EMBL/GenBank/DDBJ databases">
        <title>Chromosome-scale genome assembly of Holotrichia oblita Faldermann.</title>
        <authorList>
            <person name="Rongchong L."/>
        </authorList>
    </citation>
    <scope>NUCLEOTIDE SEQUENCE</scope>
    <source>
        <strain evidence="1">81SQS9</strain>
    </source>
</reference>
<keyword evidence="2" id="KW-1185">Reference proteome</keyword>
<accession>A0ACB9SVS7</accession>
<dbReference type="EMBL" id="CM043021">
    <property type="protein sequence ID" value="KAI4458630.1"/>
    <property type="molecule type" value="Genomic_DNA"/>
</dbReference>
<evidence type="ECO:0000313" key="2">
    <source>
        <dbReference type="Proteomes" id="UP001056778"/>
    </source>
</evidence>
<name>A0ACB9SVS7_HOLOL</name>
<evidence type="ECO:0000313" key="1">
    <source>
        <dbReference type="EMBL" id="KAI4458630.1"/>
    </source>
</evidence>
<comment type="caution">
    <text evidence="1">The sequence shown here is derived from an EMBL/GenBank/DDBJ whole genome shotgun (WGS) entry which is preliminary data.</text>
</comment>
<protein>
    <submittedName>
        <fullName evidence="1">Beat protein</fullName>
    </submittedName>
</protein>
<proteinExistence type="predicted"/>
<gene>
    <name evidence="1" type="ORF">MML48_7g00013012</name>
</gene>
<sequence>MHLRSLPENRDLMKNLLERDLYVSDFLHNISNLTLISNQNLQYIGINVNDETLTREKHEVRLGNIDYAGVDENNEVVVSLAKMNMDTCDLVPDLILPWKPAQRRLIEDGSSISHAYTSVYYILGYKAKIEHVTGADLKWVRVSVPQYRIPGDMALLQCDYDLGNDNLYAVKWYKDNEEFFKFLPKARPEASSYSVDGIHVDMKASNRTTVVLYSLNFKSSGLYRCEVSAEAPSFSSAQGEARMEIVYLPKEDPQISGVEREYQIGEMVNLNCTSGKSHPASILHWYVNEQQVLAPGTIIHYPAIQHRHGLSSSILGLRFVLTPKHFVGGSMKIKCIAILSPVLWMGDKESVVQSLPIKQMREALLLGNN</sequence>
<organism evidence="1 2">
    <name type="scientific">Holotrichia oblita</name>
    <name type="common">Chafer beetle</name>
    <dbReference type="NCBI Taxonomy" id="644536"/>
    <lineage>
        <taxon>Eukaryota</taxon>
        <taxon>Metazoa</taxon>
        <taxon>Ecdysozoa</taxon>
        <taxon>Arthropoda</taxon>
        <taxon>Hexapoda</taxon>
        <taxon>Insecta</taxon>
        <taxon>Pterygota</taxon>
        <taxon>Neoptera</taxon>
        <taxon>Endopterygota</taxon>
        <taxon>Coleoptera</taxon>
        <taxon>Polyphaga</taxon>
        <taxon>Scarabaeiformia</taxon>
        <taxon>Scarabaeidae</taxon>
        <taxon>Melolonthinae</taxon>
        <taxon>Holotrichia</taxon>
    </lineage>
</organism>